<keyword evidence="1 4" id="KW-0689">Ribosomal protein</keyword>
<keyword evidence="5" id="KW-1185">Reference proteome</keyword>
<evidence type="ECO:0000313" key="4">
    <source>
        <dbReference type="EMBL" id="CAI8012657.1"/>
    </source>
</evidence>
<dbReference type="Proteomes" id="UP001174909">
    <property type="component" value="Unassembled WGS sequence"/>
</dbReference>
<reference evidence="4" key="1">
    <citation type="submission" date="2023-03" db="EMBL/GenBank/DDBJ databases">
        <authorList>
            <person name="Steffen K."/>
            <person name="Cardenas P."/>
        </authorList>
    </citation>
    <scope>NUCLEOTIDE SEQUENCE</scope>
</reference>
<dbReference type="EMBL" id="CASHTH010001204">
    <property type="protein sequence ID" value="CAI8012657.1"/>
    <property type="molecule type" value="Genomic_DNA"/>
</dbReference>
<feature type="region of interest" description="Disordered" evidence="3">
    <location>
        <begin position="43"/>
        <end position="88"/>
    </location>
</feature>
<feature type="region of interest" description="Disordered" evidence="3">
    <location>
        <begin position="132"/>
        <end position="152"/>
    </location>
</feature>
<gene>
    <name evidence="4" type="ORF">GBAR_LOCUS8105</name>
</gene>
<keyword evidence="2" id="KW-0687">Ribonucleoprotein</keyword>
<evidence type="ECO:0000256" key="1">
    <source>
        <dbReference type="ARBA" id="ARBA00022980"/>
    </source>
</evidence>
<proteinExistence type="predicted"/>
<dbReference type="AlphaFoldDB" id="A0AA35WGH0"/>
<dbReference type="GO" id="GO:0006412">
    <property type="term" value="P:translation"/>
    <property type="evidence" value="ECO:0007669"/>
    <property type="project" value="InterPro"/>
</dbReference>
<dbReference type="PANTHER" id="PTHR10768:SF0">
    <property type="entry name" value="RIBOSOMAL PROTEIN L37"/>
    <property type="match status" value="1"/>
</dbReference>
<dbReference type="PANTHER" id="PTHR10768">
    <property type="entry name" value="60S RIBOSOMAL PROTEIN L37"/>
    <property type="match status" value="1"/>
</dbReference>
<dbReference type="GO" id="GO:0022625">
    <property type="term" value="C:cytosolic large ribosomal subunit"/>
    <property type="evidence" value="ECO:0007669"/>
    <property type="project" value="TreeGrafter"/>
</dbReference>
<sequence>MRDQVLSRIKPPQCRSAMSCMPRRDAKEDHLFVLRLALVRRQREPQVSGSGRTSRTRCASDAEGRPSTFRRRGVLAAPTPPPREESVSKECVFECRRERVFPVDNWSVKAKRRHTTGTGRMKHLRVVQRRFRNGFREGTQAKSQKRRAQKTD</sequence>
<dbReference type="InterPro" id="IPR011331">
    <property type="entry name" value="Ribosomal_eL37/eL43"/>
</dbReference>
<dbReference type="Gene3D" id="2.20.25.30">
    <property type="match status" value="1"/>
</dbReference>
<organism evidence="4 5">
    <name type="scientific">Geodia barretti</name>
    <name type="common">Barrett's horny sponge</name>
    <dbReference type="NCBI Taxonomy" id="519541"/>
    <lineage>
        <taxon>Eukaryota</taxon>
        <taxon>Metazoa</taxon>
        <taxon>Porifera</taxon>
        <taxon>Demospongiae</taxon>
        <taxon>Heteroscleromorpha</taxon>
        <taxon>Tetractinellida</taxon>
        <taxon>Astrophorina</taxon>
        <taxon>Geodiidae</taxon>
        <taxon>Geodia</taxon>
    </lineage>
</organism>
<feature type="compositionally biased region" description="Basic residues" evidence="3">
    <location>
        <begin position="143"/>
        <end position="152"/>
    </location>
</feature>
<dbReference type="GO" id="GO:0003735">
    <property type="term" value="F:structural constituent of ribosome"/>
    <property type="evidence" value="ECO:0007669"/>
    <property type="project" value="InterPro"/>
</dbReference>
<evidence type="ECO:0000256" key="2">
    <source>
        <dbReference type="ARBA" id="ARBA00023274"/>
    </source>
</evidence>
<evidence type="ECO:0000313" key="5">
    <source>
        <dbReference type="Proteomes" id="UP001174909"/>
    </source>
</evidence>
<accession>A0AA35WGH0</accession>
<protein>
    <submittedName>
        <fullName evidence="4">Probable 60S ribosomal protein L37-A</fullName>
    </submittedName>
</protein>
<comment type="caution">
    <text evidence="4">The sequence shown here is derived from an EMBL/GenBank/DDBJ whole genome shotgun (WGS) entry which is preliminary data.</text>
</comment>
<evidence type="ECO:0000256" key="3">
    <source>
        <dbReference type="SAM" id="MobiDB-lite"/>
    </source>
</evidence>
<dbReference type="GO" id="GO:0003723">
    <property type="term" value="F:RNA binding"/>
    <property type="evidence" value="ECO:0007669"/>
    <property type="project" value="TreeGrafter"/>
</dbReference>
<name>A0AA35WGH0_GEOBA</name>
<feature type="compositionally biased region" description="Polar residues" evidence="3">
    <location>
        <begin position="45"/>
        <end position="57"/>
    </location>
</feature>